<sequence>MAAVSYKFTNPNFTIEPKAVYRGVENYKDMVDIGGEFICFENKLMMSAMYHSTHSVTAGIGTFYQISFGYSVFTRQVPQTFENTAMANLKLRCSIN</sequence>
<dbReference type="EMBL" id="CP015201">
    <property type="protein sequence ID" value="ANF53292.1"/>
    <property type="molecule type" value="Genomic_DNA"/>
</dbReference>
<dbReference type="Proteomes" id="UP000077824">
    <property type="component" value="Plasmid pMP02"/>
</dbReference>
<gene>
    <name evidence="1" type="ORF">A0O34_21975</name>
</gene>
<organism evidence="1 2">
    <name type="scientific">Chryseobacterium glaciei</name>
    <dbReference type="NCBI Taxonomy" id="1685010"/>
    <lineage>
        <taxon>Bacteria</taxon>
        <taxon>Pseudomonadati</taxon>
        <taxon>Bacteroidota</taxon>
        <taxon>Flavobacteriia</taxon>
        <taxon>Flavobacteriales</taxon>
        <taxon>Weeksellaceae</taxon>
        <taxon>Chryseobacterium group</taxon>
        <taxon>Chryseobacterium</taxon>
    </lineage>
</organism>
<keyword evidence="1" id="KW-0614">Plasmid</keyword>
<dbReference type="Pfam" id="PF11751">
    <property type="entry name" value="PorP_SprF"/>
    <property type="match status" value="1"/>
</dbReference>
<dbReference type="OrthoDB" id="891773at2"/>
<geneLocation type="plasmid" evidence="1 2">
    <name>pMP02</name>
</geneLocation>
<name>A0A172Y2B4_9FLAO</name>
<dbReference type="InterPro" id="IPR019861">
    <property type="entry name" value="PorP/SprF_Bacteroidetes"/>
</dbReference>
<dbReference type="KEGG" id="chh:A0O34_21975"/>
<protein>
    <recommendedName>
        <fullName evidence="3">Type IX secretion system membrane protein PorP/SprF</fullName>
    </recommendedName>
</protein>
<dbReference type="AlphaFoldDB" id="A0A172Y2B4"/>
<evidence type="ECO:0000313" key="1">
    <source>
        <dbReference type="EMBL" id="ANF53292.1"/>
    </source>
</evidence>
<proteinExistence type="predicted"/>
<keyword evidence="2" id="KW-1185">Reference proteome</keyword>
<evidence type="ECO:0008006" key="3">
    <source>
        <dbReference type="Google" id="ProtNLM"/>
    </source>
</evidence>
<reference evidence="1 2" key="1">
    <citation type="submission" date="2016-04" db="EMBL/GenBank/DDBJ databases">
        <title>Complete Genome Sequence of Chryseobacterium sp. IHBB 10212.</title>
        <authorList>
            <person name="Pal M."/>
            <person name="Swarnkar M.K."/>
            <person name="Kaushal K."/>
            <person name="Chhibber S."/>
            <person name="Singh A.K."/>
            <person name="Gulati A."/>
        </authorList>
    </citation>
    <scope>NUCLEOTIDE SEQUENCE [LARGE SCALE GENOMIC DNA]</scope>
    <source>
        <strain evidence="1 2">IHBB 10212</strain>
        <plasmid evidence="1 2">pMP02</plasmid>
    </source>
</reference>
<evidence type="ECO:0000313" key="2">
    <source>
        <dbReference type="Proteomes" id="UP000077824"/>
    </source>
</evidence>
<accession>A0A172Y2B4</accession>